<gene>
    <name evidence="1" type="ORF">GIB67_002275</name>
</gene>
<protein>
    <submittedName>
        <fullName evidence="1">Uncharacterized protein</fullName>
    </submittedName>
</protein>
<dbReference type="Proteomes" id="UP000541444">
    <property type="component" value="Unassembled WGS sequence"/>
</dbReference>
<evidence type="ECO:0000313" key="1">
    <source>
        <dbReference type="EMBL" id="KAF6134874.1"/>
    </source>
</evidence>
<comment type="caution">
    <text evidence="1">The sequence shown here is derived from an EMBL/GenBank/DDBJ whole genome shotgun (WGS) entry which is preliminary data.</text>
</comment>
<evidence type="ECO:0000313" key="2">
    <source>
        <dbReference type="Proteomes" id="UP000541444"/>
    </source>
</evidence>
<accession>A0A7J7KX77</accession>
<name>A0A7J7KX77_9MAGN</name>
<reference evidence="1 2" key="1">
    <citation type="journal article" date="2020" name="IScience">
        <title>Genome Sequencing of the Endangered Kingdonia uniflora (Circaeasteraceae, Ranunculales) Reveals Potential Mechanisms of Evolutionary Specialization.</title>
        <authorList>
            <person name="Sun Y."/>
            <person name="Deng T."/>
            <person name="Zhang A."/>
            <person name="Moore M.J."/>
            <person name="Landis J.B."/>
            <person name="Lin N."/>
            <person name="Zhang H."/>
            <person name="Zhang X."/>
            <person name="Huang J."/>
            <person name="Zhang X."/>
            <person name="Sun H."/>
            <person name="Wang H."/>
        </authorList>
    </citation>
    <scope>NUCLEOTIDE SEQUENCE [LARGE SCALE GENOMIC DNA]</scope>
    <source>
        <strain evidence="1">TB1705</strain>
        <tissue evidence="1">Leaf</tissue>
    </source>
</reference>
<organism evidence="1 2">
    <name type="scientific">Kingdonia uniflora</name>
    <dbReference type="NCBI Taxonomy" id="39325"/>
    <lineage>
        <taxon>Eukaryota</taxon>
        <taxon>Viridiplantae</taxon>
        <taxon>Streptophyta</taxon>
        <taxon>Embryophyta</taxon>
        <taxon>Tracheophyta</taxon>
        <taxon>Spermatophyta</taxon>
        <taxon>Magnoliopsida</taxon>
        <taxon>Ranunculales</taxon>
        <taxon>Circaeasteraceae</taxon>
        <taxon>Kingdonia</taxon>
    </lineage>
</organism>
<dbReference type="AlphaFoldDB" id="A0A7J7KX77"/>
<keyword evidence="2" id="KW-1185">Reference proteome</keyword>
<dbReference type="EMBL" id="JACGCM010002827">
    <property type="protein sequence ID" value="KAF6134874.1"/>
    <property type="molecule type" value="Genomic_DNA"/>
</dbReference>
<sequence>MHITIINVIGKITGYRTASGKLPISITCPSFRNRVETISVILGVNLRHVYIAGTPDFAEVYNFIGSVFDPDTEGHLQKLQDMDPINFETVLSLMRNLTINLSSPEFEPIEKVLSAYAFHGKAAGNTKE</sequence>
<dbReference type="OrthoDB" id="118550at2759"/>
<proteinExistence type="predicted"/>
<dbReference type="Pfam" id="PF24904">
    <property type="entry name" value="RVE6"/>
    <property type="match status" value="1"/>
</dbReference>